<dbReference type="InterPro" id="IPR052654">
    <property type="entry name" value="CS_Sulfotransferase"/>
</dbReference>
<evidence type="ECO:0000313" key="2">
    <source>
        <dbReference type="EMBL" id="GFN89273.1"/>
    </source>
</evidence>
<feature type="domain" description="Sulfotransferase" evidence="1">
    <location>
        <begin position="38"/>
        <end position="216"/>
    </location>
</feature>
<dbReference type="EMBL" id="BLXT01001916">
    <property type="protein sequence ID" value="GFN89273.1"/>
    <property type="molecule type" value="Genomic_DNA"/>
</dbReference>
<dbReference type="SUPFAM" id="SSF52540">
    <property type="entry name" value="P-loop containing nucleoside triphosphate hydrolases"/>
    <property type="match status" value="1"/>
</dbReference>
<dbReference type="Pfam" id="PF00685">
    <property type="entry name" value="Sulfotransfer_1"/>
    <property type="match status" value="1"/>
</dbReference>
<dbReference type="GO" id="GO:0050659">
    <property type="term" value="F:N-acetylgalactosamine 4-sulfate 6-O-sulfotransferase activity"/>
    <property type="evidence" value="ECO:0007669"/>
    <property type="project" value="TreeGrafter"/>
</dbReference>
<evidence type="ECO:0000313" key="3">
    <source>
        <dbReference type="Proteomes" id="UP000735302"/>
    </source>
</evidence>
<dbReference type="AlphaFoldDB" id="A0AAV3Z5J6"/>
<comment type="caution">
    <text evidence="2">The sequence shown here is derived from an EMBL/GenBank/DDBJ whole genome shotgun (WGS) entry which is preliminary data.</text>
</comment>
<dbReference type="PANTHER" id="PTHR15723">
    <property type="entry name" value="CARBOHYDRATE SULFOTRANSFERASE 15"/>
    <property type="match status" value="1"/>
</dbReference>
<accession>A0AAV3Z5J6</accession>
<organism evidence="2 3">
    <name type="scientific">Plakobranchus ocellatus</name>
    <dbReference type="NCBI Taxonomy" id="259542"/>
    <lineage>
        <taxon>Eukaryota</taxon>
        <taxon>Metazoa</taxon>
        <taxon>Spiralia</taxon>
        <taxon>Lophotrochozoa</taxon>
        <taxon>Mollusca</taxon>
        <taxon>Gastropoda</taxon>
        <taxon>Heterobranchia</taxon>
        <taxon>Euthyneura</taxon>
        <taxon>Panpulmonata</taxon>
        <taxon>Sacoglossa</taxon>
        <taxon>Placobranchoidea</taxon>
        <taxon>Plakobranchidae</taxon>
        <taxon>Plakobranchus</taxon>
    </lineage>
</organism>
<reference evidence="2 3" key="1">
    <citation type="journal article" date="2021" name="Elife">
        <title>Chloroplast acquisition without the gene transfer in kleptoplastic sea slugs, Plakobranchus ocellatus.</title>
        <authorList>
            <person name="Maeda T."/>
            <person name="Takahashi S."/>
            <person name="Yoshida T."/>
            <person name="Shimamura S."/>
            <person name="Takaki Y."/>
            <person name="Nagai Y."/>
            <person name="Toyoda A."/>
            <person name="Suzuki Y."/>
            <person name="Arimoto A."/>
            <person name="Ishii H."/>
            <person name="Satoh N."/>
            <person name="Nishiyama T."/>
            <person name="Hasebe M."/>
            <person name="Maruyama T."/>
            <person name="Minagawa J."/>
            <person name="Obokata J."/>
            <person name="Shigenobu S."/>
        </authorList>
    </citation>
    <scope>NUCLEOTIDE SEQUENCE [LARGE SCALE GENOMIC DNA]</scope>
</reference>
<sequence>MFQETADEMWKSGDTNLITGDATVMDMWDFRGWTQIPQNHRLQEPEVLTPDLLNYIHKTPPKFLIQLREPVERLYSDYVFLDYGKTPNEFHQHVREAVLMMNRCLMENSTRVCYFSPDLYHRLPVRIHLGCYSVFLKEWFKVFPRSAFHVTTMDEFSSDMALTLERVMEFLGLEKLPDTQMETILKSRRRNVTKNKRGQILPETRKLLEDFYRKCSEETAELLGDDKFLWTAKTQY</sequence>
<keyword evidence="3" id="KW-1185">Reference proteome</keyword>
<name>A0AAV3Z5J6_9GAST</name>
<dbReference type="InterPro" id="IPR027417">
    <property type="entry name" value="P-loop_NTPase"/>
</dbReference>
<dbReference type="Proteomes" id="UP000735302">
    <property type="component" value="Unassembled WGS sequence"/>
</dbReference>
<gene>
    <name evidence="2" type="ORF">PoB_001577900</name>
</gene>
<dbReference type="GO" id="GO:0019319">
    <property type="term" value="P:hexose biosynthetic process"/>
    <property type="evidence" value="ECO:0007669"/>
    <property type="project" value="TreeGrafter"/>
</dbReference>
<evidence type="ECO:0000259" key="1">
    <source>
        <dbReference type="Pfam" id="PF00685"/>
    </source>
</evidence>
<dbReference type="Gene3D" id="3.40.50.300">
    <property type="entry name" value="P-loop containing nucleotide triphosphate hydrolases"/>
    <property type="match status" value="1"/>
</dbReference>
<protein>
    <recommendedName>
        <fullName evidence="1">Sulfotransferase domain-containing protein</fullName>
    </recommendedName>
</protein>
<proteinExistence type="predicted"/>
<dbReference type="InterPro" id="IPR000863">
    <property type="entry name" value="Sulfotransferase_dom"/>
</dbReference>
<dbReference type="PANTHER" id="PTHR15723:SF0">
    <property type="entry name" value="CARBOHYDRATE SULFOTRANSFERASE 15"/>
    <property type="match status" value="1"/>
</dbReference>